<reference evidence="1 2" key="1">
    <citation type="submission" date="2019-04" db="EMBL/GenBank/DDBJ databases">
        <title>Nine Novel Phages from a Plateau Lake in Southwest China Provide Insights into Aeromonas Phage Diversity.</title>
        <authorList>
            <person name="Xiao W."/>
            <person name="Bai M."/>
        </authorList>
    </citation>
    <scope>NUCLEOTIDE SEQUENCE [LARGE SCALE GENOMIC DNA]</scope>
</reference>
<dbReference type="NCBIfam" id="NF033650">
    <property type="entry name" value="ANR_neg_reg"/>
    <property type="match status" value="1"/>
</dbReference>
<evidence type="ECO:0000313" key="2">
    <source>
        <dbReference type="Proteomes" id="UP000316563"/>
    </source>
</evidence>
<protein>
    <recommendedName>
        <fullName evidence="3">ANR family transcriptional regulator</fullName>
    </recommendedName>
</protein>
<accession>A0A514TUB0</accession>
<dbReference type="EMBL" id="MK804892">
    <property type="protein sequence ID" value="QDJ96147.1"/>
    <property type="molecule type" value="Genomic_DNA"/>
</dbReference>
<gene>
    <name evidence="1" type="ORF">4D05_034</name>
</gene>
<name>A0A514TUB0_9CAUD</name>
<evidence type="ECO:0008006" key="3">
    <source>
        <dbReference type="Google" id="ProtNLM"/>
    </source>
</evidence>
<dbReference type="InterPro" id="IPR047666">
    <property type="entry name" value="ANR_neg_reg"/>
</dbReference>
<dbReference type="Proteomes" id="UP000316563">
    <property type="component" value="Segment"/>
</dbReference>
<keyword evidence="2" id="KW-1185">Reference proteome</keyword>
<evidence type="ECO:0000313" key="1">
    <source>
        <dbReference type="EMBL" id="QDJ96147.1"/>
    </source>
</evidence>
<sequence>MTMTSFKEFAAEAAQMENQGQVKEAATAWRQAGAYCEKEQNSEWCKARAEFCESRFAREAAQ</sequence>
<organism evidence="1 2">
    <name type="scientific">Aeromonas phage 4_D05</name>
    <dbReference type="NCBI Taxonomy" id="2588099"/>
    <lineage>
        <taxon>Viruses</taxon>
        <taxon>Duplodnaviria</taxon>
        <taxon>Heunggongvirae</taxon>
        <taxon>Uroviricota</taxon>
        <taxon>Caudoviricetes</taxon>
        <taxon>Kunmingvirus</taxon>
        <taxon>Kunmingvirus kv4D05</taxon>
    </lineage>
</organism>
<proteinExistence type="predicted"/>